<evidence type="ECO:0000313" key="2">
    <source>
        <dbReference type="Proteomes" id="UP000053864"/>
    </source>
</evidence>
<protein>
    <submittedName>
        <fullName evidence="1">Uncharacterized protein</fullName>
    </submittedName>
</protein>
<dbReference type="VEuPathDB" id="FungiDB:PPTG_00197"/>
<name>W2JAC0_PHYNI</name>
<dbReference type="Proteomes" id="UP000053864">
    <property type="component" value="Unassembled WGS sequence"/>
</dbReference>
<sequence length="100" mass="11081">MKPVFWSSISTGEEEHSGAYIADCIDRIIVEVETAIGAKGAITHGFNLLLKDIMKIGRLADVREDSKSVAKFVRARHGLLDRFRSQQKAIIKNGDKILAN</sequence>
<gene>
    <name evidence="1" type="ORF">L916_06075</name>
</gene>
<proteinExistence type="predicted"/>
<accession>W2JAC0</accession>
<evidence type="ECO:0000313" key="1">
    <source>
        <dbReference type="EMBL" id="ETL43400.1"/>
    </source>
</evidence>
<reference evidence="1 2" key="1">
    <citation type="submission" date="2013-11" db="EMBL/GenBank/DDBJ databases">
        <title>The Genome Sequence of Phytophthora parasitica CJ05E6.</title>
        <authorList>
            <consortium name="The Broad Institute Genomics Platform"/>
            <person name="Russ C."/>
            <person name="Tyler B."/>
            <person name="Panabieres F."/>
            <person name="Shan W."/>
            <person name="Tripathy S."/>
            <person name="Grunwald N."/>
            <person name="Machado M."/>
            <person name="Johnson C.S."/>
            <person name="Arredondo F."/>
            <person name="Hong C."/>
            <person name="Coffey M."/>
            <person name="Young S.K."/>
            <person name="Zeng Q."/>
            <person name="Gargeya S."/>
            <person name="Fitzgerald M."/>
            <person name="Abouelleil A."/>
            <person name="Alvarado L."/>
            <person name="Chapman S.B."/>
            <person name="Gainer-Dewar J."/>
            <person name="Goldberg J."/>
            <person name="Griggs A."/>
            <person name="Gujja S."/>
            <person name="Hansen M."/>
            <person name="Howarth C."/>
            <person name="Imamovic A."/>
            <person name="Ireland A."/>
            <person name="Larimer J."/>
            <person name="McCowan C."/>
            <person name="Murphy C."/>
            <person name="Pearson M."/>
            <person name="Poon T.W."/>
            <person name="Priest M."/>
            <person name="Roberts A."/>
            <person name="Saif S."/>
            <person name="Shea T."/>
            <person name="Sykes S."/>
            <person name="Wortman J."/>
            <person name="Nusbaum C."/>
            <person name="Birren B."/>
        </authorList>
    </citation>
    <scope>NUCLEOTIDE SEQUENCE [LARGE SCALE GENOMIC DNA]</scope>
    <source>
        <strain evidence="1 2">CJ05E6</strain>
    </source>
</reference>
<dbReference type="EMBL" id="KI672162">
    <property type="protein sequence ID" value="ETL43400.1"/>
    <property type="molecule type" value="Genomic_DNA"/>
</dbReference>
<dbReference type="AlphaFoldDB" id="W2JAC0"/>
<organism evidence="1 2">
    <name type="scientific">Phytophthora nicotianae</name>
    <name type="common">Potato buckeye rot agent</name>
    <name type="synonym">Phytophthora parasitica</name>
    <dbReference type="NCBI Taxonomy" id="4792"/>
    <lineage>
        <taxon>Eukaryota</taxon>
        <taxon>Sar</taxon>
        <taxon>Stramenopiles</taxon>
        <taxon>Oomycota</taxon>
        <taxon>Peronosporomycetes</taxon>
        <taxon>Peronosporales</taxon>
        <taxon>Peronosporaceae</taxon>
        <taxon>Phytophthora</taxon>
    </lineage>
</organism>